<comment type="caution">
    <text evidence="3">The sequence shown here is derived from an EMBL/GenBank/DDBJ whole genome shotgun (WGS) entry which is preliminary data.</text>
</comment>
<feature type="domain" description="EVE" evidence="1">
    <location>
        <begin position="270"/>
        <end position="387"/>
    </location>
</feature>
<dbReference type="InterPro" id="IPR052934">
    <property type="entry name" value="Methyl-DNA_Rec/Restrict_Enz"/>
</dbReference>
<gene>
    <name evidence="3" type="ORF">Q4521_11330</name>
</gene>
<dbReference type="PANTHER" id="PTHR37291:SF1">
    <property type="entry name" value="TYPE IV METHYL-DIRECTED RESTRICTION ENZYME ECOKMCRB SUBUNIT"/>
    <property type="match status" value="1"/>
</dbReference>
<dbReference type="Proteomes" id="UP001169760">
    <property type="component" value="Unassembled WGS sequence"/>
</dbReference>
<dbReference type="Pfam" id="PF01878">
    <property type="entry name" value="EVE"/>
    <property type="match status" value="1"/>
</dbReference>
<evidence type="ECO:0000259" key="2">
    <source>
        <dbReference type="Pfam" id="PF07728"/>
    </source>
</evidence>
<dbReference type="GO" id="GO:0005524">
    <property type="term" value="F:ATP binding"/>
    <property type="evidence" value="ECO:0007669"/>
    <property type="project" value="InterPro"/>
</dbReference>
<dbReference type="Pfam" id="PF07728">
    <property type="entry name" value="AAA_5"/>
    <property type="match status" value="1"/>
</dbReference>
<protein>
    <submittedName>
        <fullName evidence="3">AAA family ATPase</fullName>
    </submittedName>
</protein>
<dbReference type="Gene3D" id="3.40.50.300">
    <property type="entry name" value="P-loop containing nucleotide triphosphate hydrolases"/>
    <property type="match status" value="1"/>
</dbReference>
<evidence type="ECO:0000313" key="4">
    <source>
        <dbReference type="Proteomes" id="UP001169760"/>
    </source>
</evidence>
<reference evidence="3" key="1">
    <citation type="submission" date="2023-07" db="EMBL/GenBank/DDBJ databases">
        <title>Genome content predicts the carbon catabolic preferences of heterotrophic bacteria.</title>
        <authorList>
            <person name="Gralka M."/>
        </authorList>
    </citation>
    <scope>NUCLEOTIDE SEQUENCE</scope>
    <source>
        <strain evidence="3">I3M17_2</strain>
    </source>
</reference>
<sequence>MARFCGEKLTEPKINAAHIWKDKCLLGGQSAFGSENIWTSANVDQLNEYFVNNLDEGEGDFFEKLEAQIEPTSNQVKQLAAEMLWVMLLCPSNIKSATKRASIERIWQWSAAPFDPPAELWSDEAMDGIGSGGTSFNTNRWRELVYFIKLTQAVLKLPESERRNLLEKPWEFAQWLEGIPENDNRQLRHMILFLLFPDTFERIFGGTDRKSIVSAFTGEKLRQISKLSALDIDRQLDEIRKEQERQFETDQLDFYVPPLREQWKDVASKQWLLTWNPRDFQWDNITDAILKTQSGESYIQRWPCSNFSLATGDKAWVLRQRENPTGIFAVGNVVSEVYEDEHWDSKKAESNTKVNYVDIELTLVLDVFKDTFITQADLENIKIDNQNWQPDAVTSEIKKRSAGLLERLWNQIIPKQEALQSDVRRTQKDPVNLIYYGPPGTGKTYELNTLINKYVTPASSVSYEQWLAQELQPQRWFDVIFMALHDLGGSAKVSQIEAHKFVQQKAKSIGRTKHIRAQIWATLQTHTVESSNTVNYSKRQTPFVFDKDENSVWSLSGAWRDPCEEQVQLYEAISAGPQDRKAQKRYEFVTFHQAFSYEEFVEGLRPEVDEDSGEVAYKVVPGVFRRLCQLAQNDPNNRYAIFIDEINRGNIAKILGELITLIEIDKRGEFVNEEGGSRMVGGMSLTLPYSGESFSVPKNIDIYGTMNTADRSIALLDTALRRRFIFKELMPNSSIISGAGGDGYIPDGEGGVINLRALLDAMNKRIQFFLGRDVTLGHAYLSKVKDFDSLRSVLLNQFIPLLQEHFYDDWERIQMVLGDVGPGGRPLDPQIVSHRTLSAADVFGFEPDGCEPIKDYRISSQKEITPDAIRKIYEGAIIGE</sequence>
<dbReference type="InterPro" id="IPR011704">
    <property type="entry name" value="ATPase_dyneun-rel_AAA"/>
</dbReference>
<dbReference type="AlphaFoldDB" id="A0AAW7X5X4"/>
<feature type="domain" description="ATPase dynein-related AAA" evidence="2">
    <location>
        <begin position="583"/>
        <end position="724"/>
    </location>
</feature>
<organism evidence="3 4">
    <name type="scientific">Saccharophagus degradans</name>
    <dbReference type="NCBI Taxonomy" id="86304"/>
    <lineage>
        <taxon>Bacteria</taxon>
        <taxon>Pseudomonadati</taxon>
        <taxon>Pseudomonadota</taxon>
        <taxon>Gammaproteobacteria</taxon>
        <taxon>Cellvibrionales</taxon>
        <taxon>Cellvibrionaceae</taxon>
        <taxon>Saccharophagus</taxon>
    </lineage>
</organism>
<dbReference type="InterPro" id="IPR027417">
    <property type="entry name" value="P-loop_NTPase"/>
</dbReference>
<dbReference type="PANTHER" id="PTHR37291">
    <property type="entry name" value="5-METHYLCYTOSINE-SPECIFIC RESTRICTION ENZYME B"/>
    <property type="match status" value="1"/>
</dbReference>
<dbReference type="RefSeq" id="WP_303492852.1">
    <property type="nucleotide sequence ID" value="NZ_JAUOPB010000008.1"/>
</dbReference>
<proteinExistence type="predicted"/>
<dbReference type="EMBL" id="JAUOPB010000008">
    <property type="protein sequence ID" value="MDO6423066.1"/>
    <property type="molecule type" value="Genomic_DNA"/>
</dbReference>
<dbReference type="InterPro" id="IPR002740">
    <property type="entry name" value="EVE_domain"/>
</dbReference>
<name>A0AAW7X5X4_9GAMM</name>
<dbReference type="SUPFAM" id="SSF52540">
    <property type="entry name" value="P-loop containing nucleoside triphosphate hydrolases"/>
    <property type="match status" value="1"/>
</dbReference>
<accession>A0AAW7X5X4</accession>
<evidence type="ECO:0000313" key="3">
    <source>
        <dbReference type="EMBL" id="MDO6423066.1"/>
    </source>
</evidence>
<dbReference type="GO" id="GO:0016887">
    <property type="term" value="F:ATP hydrolysis activity"/>
    <property type="evidence" value="ECO:0007669"/>
    <property type="project" value="InterPro"/>
</dbReference>
<evidence type="ECO:0000259" key="1">
    <source>
        <dbReference type="Pfam" id="PF01878"/>
    </source>
</evidence>